<dbReference type="Proteomes" id="UP001066276">
    <property type="component" value="Chromosome 1_1"/>
</dbReference>
<accession>A0AAV7WNA8</accession>
<dbReference type="AlphaFoldDB" id="A0AAV7WNA8"/>
<evidence type="ECO:0000313" key="1">
    <source>
        <dbReference type="EMBL" id="KAJ1213705.1"/>
    </source>
</evidence>
<sequence length="121" mass="13476">MGSWHWLAGVPDGGTFVYLPVAQRDQEAPTPNCHDGKLAKILEVIAATGQDLRTEQAIAMSWKSPMLLTLSHWCAAFLKWGRAELVALRREEARGLRKVPVASGCDMHMQELQSFIECIQT</sequence>
<gene>
    <name evidence="1" type="ORF">NDU88_001337</name>
</gene>
<protein>
    <submittedName>
        <fullName evidence="1">Uncharacterized protein</fullName>
    </submittedName>
</protein>
<reference evidence="1" key="1">
    <citation type="journal article" date="2022" name="bioRxiv">
        <title>Sequencing and chromosome-scale assembly of the giantPleurodeles waltlgenome.</title>
        <authorList>
            <person name="Brown T."/>
            <person name="Elewa A."/>
            <person name="Iarovenko S."/>
            <person name="Subramanian E."/>
            <person name="Araus A.J."/>
            <person name="Petzold A."/>
            <person name="Susuki M."/>
            <person name="Suzuki K.-i.T."/>
            <person name="Hayashi T."/>
            <person name="Toyoda A."/>
            <person name="Oliveira C."/>
            <person name="Osipova E."/>
            <person name="Leigh N.D."/>
            <person name="Simon A."/>
            <person name="Yun M.H."/>
        </authorList>
    </citation>
    <scope>NUCLEOTIDE SEQUENCE</scope>
    <source>
        <strain evidence="1">20211129_DDA</strain>
        <tissue evidence="1">Liver</tissue>
    </source>
</reference>
<evidence type="ECO:0000313" key="2">
    <source>
        <dbReference type="Proteomes" id="UP001066276"/>
    </source>
</evidence>
<dbReference type="EMBL" id="JANPWB010000001">
    <property type="protein sequence ID" value="KAJ1213705.1"/>
    <property type="molecule type" value="Genomic_DNA"/>
</dbReference>
<name>A0AAV7WNA8_PLEWA</name>
<comment type="caution">
    <text evidence="1">The sequence shown here is derived from an EMBL/GenBank/DDBJ whole genome shotgun (WGS) entry which is preliminary data.</text>
</comment>
<keyword evidence="2" id="KW-1185">Reference proteome</keyword>
<organism evidence="1 2">
    <name type="scientific">Pleurodeles waltl</name>
    <name type="common">Iberian ribbed newt</name>
    <dbReference type="NCBI Taxonomy" id="8319"/>
    <lineage>
        <taxon>Eukaryota</taxon>
        <taxon>Metazoa</taxon>
        <taxon>Chordata</taxon>
        <taxon>Craniata</taxon>
        <taxon>Vertebrata</taxon>
        <taxon>Euteleostomi</taxon>
        <taxon>Amphibia</taxon>
        <taxon>Batrachia</taxon>
        <taxon>Caudata</taxon>
        <taxon>Salamandroidea</taxon>
        <taxon>Salamandridae</taxon>
        <taxon>Pleurodelinae</taxon>
        <taxon>Pleurodeles</taxon>
    </lineage>
</organism>
<proteinExistence type="predicted"/>